<evidence type="ECO:0000256" key="6">
    <source>
        <dbReference type="RuleBase" id="RU361264"/>
    </source>
</evidence>
<feature type="transmembrane region" description="Helical" evidence="6">
    <location>
        <begin position="243"/>
        <end position="263"/>
    </location>
</feature>
<proteinExistence type="inferred from homology"/>
<evidence type="ECO:0000256" key="4">
    <source>
        <dbReference type="ARBA" id="ARBA00022989"/>
    </source>
</evidence>
<evidence type="ECO:0000313" key="8">
    <source>
        <dbReference type="EMBL" id="CAG1840648.1"/>
    </source>
</evidence>
<dbReference type="Pfam" id="PF04893">
    <property type="entry name" value="Yip1"/>
    <property type="match status" value="1"/>
</dbReference>
<feature type="transmembrane region" description="Helical" evidence="6">
    <location>
        <begin position="110"/>
        <end position="131"/>
    </location>
</feature>
<dbReference type="InterPro" id="IPR039765">
    <property type="entry name" value="Yip5/YIPF1/YIPF2"/>
</dbReference>
<evidence type="ECO:0000256" key="1">
    <source>
        <dbReference type="ARBA" id="ARBA00004141"/>
    </source>
</evidence>
<name>A0A8D7A0K9_MUSAM</name>
<keyword evidence="3 6" id="KW-0812">Transmembrane</keyword>
<dbReference type="GO" id="GO:0016192">
    <property type="term" value="P:vesicle-mediated transport"/>
    <property type="evidence" value="ECO:0007669"/>
    <property type="project" value="InterPro"/>
</dbReference>
<dbReference type="InterPro" id="IPR006977">
    <property type="entry name" value="Yip1_dom"/>
</dbReference>
<evidence type="ECO:0000256" key="5">
    <source>
        <dbReference type="ARBA" id="ARBA00023136"/>
    </source>
</evidence>
<dbReference type="PANTHER" id="PTHR12822:SF5">
    <property type="entry name" value="PROTEIN YIP"/>
    <property type="match status" value="1"/>
</dbReference>
<comment type="similarity">
    <text evidence="2 6">Belongs to the YIP1 family.</text>
</comment>
<evidence type="ECO:0000256" key="3">
    <source>
        <dbReference type="ARBA" id="ARBA00022692"/>
    </source>
</evidence>
<feature type="domain" description="Yip1" evidence="7">
    <location>
        <begin position="95"/>
        <end position="257"/>
    </location>
</feature>
<feature type="transmembrane region" description="Helical" evidence="6">
    <location>
        <begin position="186"/>
        <end position="204"/>
    </location>
</feature>
<keyword evidence="4 6" id="KW-1133">Transmembrane helix</keyword>
<protein>
    <recommendedName>
        <fullName evidence="6">Protein YIP</fullName>
    </recommendedName>
</protein>
<dbReference type="AlphaFoldDB" id="A0A8D7A0K9"/>
<dbReference type="GO" id="GO:0031267">
    <property type="term" value="F:small GTPase binding"/>
    <property type="evidence" value="ECO:0007669"/>
    <property type="project" value="InterPro"/>
</dbReference>
<reference evidence="8" key="1">
    <citation type="submission" date="2021-03" db="EMBL/GenBank/DDBJ databases">
        <authorList>
            <consortium name="Genoscope - CEA"/>
            <person name="William W."/>
        </authorList>
    </citation>
    <scope>NUCLEOTIDE SEQUENCE</scope>
    <source>
        <strain evidence="8">Doubled-haploid Pahang</strain>
    </source>
</reference>
<dbReference type="PANTHER" id="PTHR12822">
    <property type="entry name" value="PROTEIN YIPF"/>
    <property type="match status" value="1"/>
</dbReference>
<evidence type="ECO:0000256" key="2">
    <source>
        <dbReference type="ARBA" id="ARBA00010596"/>
    </source>
</evidence>
<dbReference type="GO" id="GO:0000139">
    <property type="term" value="C:Golgi membrane"/>
    <property type="evidence" value="ECO:0007669"/>
    <property type="project" value="UniProtKB-SubCell"/>
</dbReference>
<organism evidence="8">
    <name type="scientific">Musa acuminata subsp. malaccensis</name>
    <name type="common">Wild banana</name>
    <name type="synonym">Musa malaccensis</name>
    <dbReference type="NCBI Taxonomy" id="214687"/>
    <lineage>
        <taxon>Eukaryota</taxon>
        <taxon>Viridiplantae</taxon>
        <taxon>Streptophyta</taxon>
        <taxon>Embryophyta</taxon>
        <taxon>Tracheophyta</taxon>
        <taxon>Spermatophyta</taxon>
        <taxon>Magnoliopsida</taxon>
        <taxon>Liliopsida</taxon>
        <taxon>Zingiberales</taxon>
        <taxon>Musaceae</taxon>
        <taxon>Musa</taxon>
    </lineage>
</organism>
<feature type="transmembrane region" description="Helical" evidence="6">
    <location>
        <begin position="210"/>
        <end position="231"/>
    </location>
</feature>
<gene>
    <name evidence="8" type="ORF">GSMUA_283000.1</name>
</gene>
<feature type="transmembrane region" description="Helical" evidence="6">
    <location>
        <begin position="151"/>
        <end position="174"/>
    </location>
</feature>
<dbReference type="EMBL" id="HG996470">
    <property type="protein sequence ID" value="CAG1840648.1"/>
    <property type="molecule type" value="Genomic_DNA"/>
</dbReference>
<evidence type="ECO:0000259" key="7">
    <source>
        <dbReference type="Pfam" id="PF04893"/>
    </source>
</evidence>
<dbReference type="OrthoDB" id="10256463at2759"/>
<sequence>MEEGYTSLPTSHLLGSVPAVIAEEKPSAGASQSTLPANLQVFPPGNGGYIPPESPLGGEEQAANNWKGFCSLSSYTPYFNVDTDVVVDRIISSVYPMDEFSRKIDGSPDLYGPVWISATLVFMLAALGNYGTYLIRKRSEPNGDWEFDVSYVDWAACVVFGYAVAVPAAFYFLLQYFGLNANLVRLWCMWGYSLFVFIPASLFLVVPSEIFRWIIIILAGSASSWFVYLNLKVSTEGSDTRPLVVSALVLQFALALFIKIFFFS</sequence>
<keyword evidence="5 6" id="KW-0472">Membrane</keyword>
<comment type="subcellular location">
    <subcellularLocation>
        <location evidence="6">Golgi apparatus membrane</location>
        <topology evidence="6">Multi-pass membrane protein</topology>
    </subcellularLocation>
    <subcellularLocation>
        <location evidence="1">Membrane</location>
        <topology evidence="1">Multi-pass membrane protein</topology>
    </subcellularLocation>
</comment>
<accession>A0A8D7A0K9</accession>